<name>A0AAW0H0J3_MYOGA</name>
<dbReference type="EMBL" id="JBBHLL010001175">
    <property type="protein sequence ID" value="KAK7796479.1"/>
    <property type="molecule type" value="Genomic_DNA"/>
</dbReference>
<gene>
    <name evidence="1" type="ORF">U0070_024009</name>
</gene>
<accession>A0AAW0H0J3</accession>
<comment type="caution">
    <text evidence="1">The sequence shown here is derived from an EMBL/GenBank/DDBJ whole genome shotgun (WGS) entry which is preliminary data.</text>
</comment>
<organism evidence="1 2">
    <name type="scientific">Myodes glareolus</name>
    <name type="common">Bank vole</name>
    <name type="synonym">Clethrionomys glareolus</name>
    <dbReference type="NCBI Taxonomy" id="447135"/>
    <lineage>
        <taxon>Eukaryota</taxon>
        <taxon>Metazoa</taxon>
        <taxon>Chordata</taxon>
        <taxon>Craniata</taxon>
        <taxon>Vertebrata</taxon>
        <taxon>Euteleostomi</taxon>
        <taxon>Mammalia</taxon>
        <taxon>Eutheria</taxon>
        <taxon>Euarchontoglires</taxon>
        <taxon>Glires</taxon>
        <taxon>Rodentia</taxon>
        <taxon>Myomorpha</taxon>
        <taxon>Muroidea</taxon>
        <taxon>Cricetidae</taxon>
        <taxon>Arvicolinae</taxon>
        <taxon>Myodes</taxon>
    </lineage>
</organism>
<reference evidence="1 2" key="1">
    <citation type="journal article" date="2023" name="bioRxiv">
        <title>Conserved and derived expression patterns and positive selection on dental genes reveal complex evolutionary context of ever-growing rodent molars.</title>
        <authorList>
            <person name="Calamari Z.T."/>
            <person name="Song A."/>
            <person name="Cohen E."/>
            <person name="Akter M."/>
            <person name="Roy R.D."/>
            <person name="Hallikas O."/>
            <person name="Christensen M.M."/>
            <person name="Li P."/>
            <person name="Marangoni P."/>
            <person name="Jernvall J."/>
            <person name="Klein O.D."/>
        </authorList>
    </citation>
    <scope>NUCLEOTIDE SEQUENCE [LARGE SCALE GENOMIC DNA]</scope>
    <source>
        <strain evidence="1">V071</strain>
    </source>
</reference>
<keyword evidence="2" id="KW-1185">Reference proteome</keyword>
<evidence type="ECO:0000313" key="1">
    <source>
        <dbReference type="EMBL" id="KAK7796479.1"/>
    </source>
</evidence>
<dbReference type="AlphaFoldDB" id="A0AAW0H0J3"/>
<protein>
    <submittedName>
        <fullName evidence="1">Uncharacterized protein</fullName>
    </submittedName>
</protein>
<sequence>MRMHRTGPRHRMPCSHIFASGWPRKTPAAAASTDLPGKELREVKRVSVYLHHRALQMPAGVMHQGGCHHRIHWQLEICRKMSSGRPFGCHGVTPGHLDLFPP</sequence>
<dbReference type="Proteomes" id="UP001488838">
    <property type="component" value="Unassembled WGS sequence"/>
</dbReference>
<evidence type="ECO:0000313" key="2">
    <source>
        <dbReference type="Proteomes" id="UP001488838"/>
    </source>
</evidence>
<proteinExistence type="predicted"/>